<dbReference type="PANTHER" id="PTHR43767:SF1">
    <property type="entry name" value="NONRIBOSOMAL PEPTIDE SYNTHASE PES1 (EUROFUNG)-RELATED"/>
    <property type="match status" value="1"/>
</dbReference>
<evidence type="ECO:0000256" key="2">
    <source>
        <dbReference type="ARBA" id="ARBA00022553"/>
    </source>
</evidence>
<accession>K0F4F7</accession>
<dbReference type="SUPFAM" id="SSF56801">
    <property type="entry name" value="Acetyl-CoA synthetase-like"/>
    <property type="match status" value="1"/>
</dbReference>
<dbReference type="Pfam" id="PF00550">
    <property type="entry name" value="PP-binding"/>
    <property type="match status" value="1"/>
</dbReference>
<dbReference type="InterPro" id="IPR036736">
    <property type="entry name" value="ACP-like_sf"/>
</dbReference>
<dbReference type="GO" id="GO:0031177">
    <property type="term" value="F:phosphopantetheine binding"/>
    <property type="evidence" value="ECO:0007669"/>
    <property type="project" value="InterPro"/>
</dbReference>
<dbReference type="SUPFAM" id="SSF47336">
    <property type="entry name" value="ACP-like"/>
    <property type="match status" value="1"/>
</dbReference>
<dbReference type="Pfam" id="PF13193">
    <property type="entry name" value="AMP-binding_C"/>
    <property type="match status" value="1"/>
</dbReference>
<dbReference type="InterPro" id="IPR042099">
    <property type="entry name" value="ANL_N_sf"/>
</dbReference>
<dbReference type="InterPro" id="IPR045851">
    <property type="entry name" value="AMP-bd_C_sf"/>
</dbReference>
<dbReference type="AlphaFoldDB" id="K0F4F7"/>
<dbReference type="eggNOG" id="COG0318">
    <property type="taxonomic scope" value="Bacteria"/>
</dbReference>
<dbReference type="HOGENOM" id="CLU_000022_59_0_11"/>
<organism evidence="5 6">
    <name type="scientific">Nocardia brasiliensis (strain ATCC 700358 / HUJEG-1)</name>
    <dbReference type="NCBI Taxonomy" id="1133849"/>
    <lineage>
        <taxon>Bacteria</taxon>
        <taxon>Bacillati</taxon>
        <taxon>Actinomycetota</taxon>
        <taxon>Actinomycetes</taxon>
        <taxon>Mycobacteriales</taxon>
        <taxon>Nocardiaceae</taxon>
        <taxon>Nocardia</taxon>
    </lineage>
</organism>
<dbReference type="InterPro" id="IPR020806">
    <property type="entry name" value="PKS_PP-bd"/>
</dbReference>
<dbReference type="STRING" id="1133849.O3I_022430"/>
<dbReference type="RefSeq" id="WP_014985296.1">
    <property type="nucleotide sequence ID" value="NC_018681.1"/>
</dbReference>
<gene>
    <name evidence="5" type="ORF">O3I_022430</name>
</gene>
<dbReference type="KEGG" id="nbr:O3I_022430"/>
<dbReference type="Gene3D" id="3.30.300.30">
    <property type="match status" value="1"/>
</dbReference>
<feature type="compositionally biased region" description="Low complexity" evidence="3">
    <location>
        <begin position="654"/>
        <end position="664"/>
    </location>
</feature>
<feature type="domain" description="Carrier" evidence="4">
    <location>
        <begin position="543"/>
        <end position="618"/>
    </location>
</feature>
<dbReference type="InterPro" id="IPR020845">
    <property type="entry name" value="AMP-binding_CS"/>
</dbReference>
<sequence length="678" mass="70687">MLRTDLIRPVPEMLRDNAGRFGDREACTDARRSIGYTELERRTGRLAGNLGCRRGDRVALMLGNSVEMVEGYLAVARAAAVGVPINPYCSDAELDYILADSGANVLLTQAGSAERRRHVLARHPGLRVVVAGGEEGEHSFETLAAAEPDTPARDDLGVDDIGWILYTSGTTGQPKGVVTTLTKALWGTVAGYIPGFGLCAEDRLLWPMPLSHCLGHHLCVLGVTAVGAGAWVIDGFAAGPLLDALAASQATVLVGVPAMFQRLVRVDTETVPAHGLRACWFGGAPGSDELGRAVQATLGVPLLNTYGASEATGAITVNPPSDRNSPASAGLPIFGVSTRIVDPGSGVDVPGGAEGELWVAGPGVMVGYHNRPDLTAEVMRGEWLRTGDLARRDELGFLEITGRIKELIIRGGENMHPGEIENVVRQVPGVADAAVCGKPHDTLGEVPIALVVPEVGGVDVGALFAECRRVLAHAKVPVEVYEIDAVPRTPSGKIVRRALPTLPSRLLGGVAVEAAEHGDEWARPDAAVRAGLAIRLAVLSAADGIALLCEVISAAVASVIGGTSGEVDTTFTDRGITSLGAVGLRNRLVTETGLDLPATAVFDYPTPKILAGQLRAALLVEHRPAPPPAARSGDFSRRLDEIMTMDATELVRRASAGARTTSEAGGTGGRTGEGDGGR</sequence>
<dbReference type="InterPro" id="IPR009081">
    <property type="entry name" value="PP-bd_ACP"/>
</dbReference>
<keyword evidence="1" id="KW-0596">Phosphopantetheine</keyword>
<dbReference type="Pfam" id="PF00501">
    <property type="entry name" value="AMP-binding"/>
    <property type="match status" value="1"/>
</dbReference>
<dbReference type="Gene3D" id="1.10.1200.10">
    <property type="entry name" value="ACP-like"/>
    <property type="match status" value="1"/>
</dbReference>
<keyword evidence="6" id="KW-1185">Reference proteome</keyword>
<dbReference type="InterPro" id="IPR025110">
    <property type="entry name" value="AMP-bd_C"/>
</dbReference>
<evidence type="ECO:0000313" key="6">
    <source>
        <dbReference type="Proteomes" id="UP000006304"/>
    </source>
</evidence>
<dbReference type="InterPro" id="IPR050237">
    <property type="entry name" value="ATP-dep_AMP-bd_enzyme"/>
</dbReference>
<dbReference type="Gene3D" id="3.40.50.12780">
    <property type="entry name" value="N-terminal domain of ligase-like"/>
    <property type="match status" value="1"/>
</dbReference>
<protein>
    <submittedName>
        <fullName evidence="5">AMP-dependent synthetase and ligase</fullName>
    </submittedName>
</protein>
<feature type="region of interest" description="Disordered" evidence="3">
    <location>
        <begin position="654"/>
        <end position="678"/>
    </location>
</feature>
<reference evidence="5 6" key="1">
    <citation type="journal article" date="2012" name="J. Bacteriol.">
        <title>Complete genome sequence of Nocardia brasiliensis HUJEG-1.</title>
        <authorList>
            <person name="Vera-Cabrera L."/>
            <person name="Ortiz-Lopez R."/>
            <person name="Elizondo-Gonzalez R."/>
            <person name="Perez-Maya A.A."/>
            <person name="Ocampo-Candiani J."/>
        </authorList>
    </citation>
    <scope>NUCLEOTIDE SEQUENCE [LARGE SCALE GENOMIC DNA]</scope>
    <source>
        <strain evidence="6">ATCC 700358</strain>
    </source>
</reference>
<name>K0F4F7_NOCB7</name>
<dbReference type="PROSITE" id="PS50075">
    <property type="entry name" value="CARRIER"/>
    <property type="match status" value="1"/>
</dbReference>
<evidence type="ECO:0000256" key="3">
    <source>
        <dbReference type="SAM" id="MobiDB-lite"/>
    </source>
</evidence>
<evidence type="ECO:0000313" key="5">
    <source>
        <dbReference type="EMBL" id="AFU02441.1"/>
    </source>
</evidence>
<dbReference type="PROSITE" id="PS00455">
    <property type="entry name" value="AMP_BINDING"/>
    <property type="match status" value="1"/>
</dbReference>
<dbReference type="InterPro" id="IPR000873">
    <property type="entry name" value="AMP-dep_synth/lig_dom"/>
</dbReference>
<keyword evidence="2" id="KW-0597">Phosphoprotein</keyword>
<evidence type="ECO:0000259" key="4">
    <source>
        <dbReference type="PROSITE" id="PS50075"/>
    </source>
</evidence>
<dbReference type="GO" id="GO:0016878">
    <property type="term" value="F:acid-thiol ligase activity"/>
    <property type="evidence" value="ECO:0007669"/>
    <property type="project" value="UniProtKB-ARBA"/>
</dbReference>
<keyword evidence="5" id="KW-0436">Ligase</keyword>
<proteinExistence type="predicted"/>
<dbReference type="Proteomes" id="UP000006304">
    <property type="component" value="Chromosome"/>
</dbReference>
<evidence type="ECO:0000256" key="1">
    <source>
        <dbReference type="ARBA" id="ARBA00022450"/>
    </source>
</evidence>
<dbReference type="SMART" id="SM00823">
    <property type="entry name" value="PKS_PP"/>
    <property type="match status" value="1"/>
</dbReference>
<dbReference type="PANTHER" id="PTHR43767">
    <property type="entry name" value="LONG-CHAIN-FATTY-ACID--COA LIGASE"/>
    <property type="match status" value="1"/>
</dbReference>
<dbReference type="EMBL" id="CP003876">
    <property type="protein sequence ID" value="AFU02441.1"/>
    <property type="molecule type" value="Genomic_DNA"/>
</dbReference>